<protein>
    <submittedName>
        <fullName evidence="2">Uncharacterized protein</fullName>
    </submittedName>
</protein>
<dbReference type="Proteomes" id="UP001500668">
    <property type="component" value="Unassembled WGS sequence"/>
</dbReference>
<name>A0ABN1FS19_9ACTN</name>
<organism evidence="2 3">
    <name type="scientific">Streptomyces crystallinus</name>
    <dbReference type="NCBI Taxonomy" id="68191"/>
    <lineage>
        <taxon>Bacteria</taxon>
        <taxon>Bacillati</taxon>
        <taxon>Actinomycetota</taxon>
        <taxon>Actinomycetes</taxon>
        <taxon>Kitasatosporales</taxon>
        <taxon>Streptomycetaceae</taxon>
        <taxon>Streptomyces</taxon>
    </lineage>
</organism>
<accession>A0ABN1FS19</accession>
<evidence type="ECO:0000313" key="2">
    <source>
        <dbReference type="EMBL" id="GAA0596647.1"/>
    </source>
</evidence>
<proteinExistence type="predicted"/>
<sequence>MARAGRPQGAPKGRTEAADELARFLREVTRGLTVRDLAERYGGGKTAWSEYRSGARIVALGRLDTVLRDRVGAPRLQGLLAEARRLHDTALAAEAASRPAPGVAEALRQARADLAESGRLVESLLAMVALIRERVDESGAGWSGTAPAPGEAASQGTPQRPARGEAESPAAQEVRRRLDRAVGQLAAARSLEAAARRAVADAAAQRDAGVRRGVEIRSDAGGPARGGSLVGTESASLGGMPTGTDSASASGLPTDAGSASVPCALTVTDGWPVPDGALSGSGSGTPPDAGRAAPGLPAVPERPHPASAVVDAALRVQLVRIGNALKQQRADARWLWKRVERTRSGALASSPPYAVEGVAPERLDRPVAVPRSRAPAPTAVPQRRGRTALTVLGRPSLGATASSVVVTD</sequence>
<comment type="caution">
    <text evidence="2">The sequence shown here is derived from an EMBL/GenBank/DDBJ whole genome shotgun (WGS) entry which is preliminary data.</text>
</comment>
<evidence type="ECO:0000313" key="3">
    <source>
        <dbReference type="Proteomes" id="UP001500668"/>
    </source>
</evidence>
<evidence type="ECO:0000256" key="1">
    <source>
        <dbReference type="SAM" id="MobiDB-lite"/>
    </source>
</evidence>
<reference evidence="2 3" key="1">
    <citation type="journal article" date="2019" name="Int. J. Syst. Evol. Microbiol.">
        <title>The Global Catalogue of Microorganisms (GCM) 10K type strain sequencing project: providing services to taxonomists for standard genome sequencing and annotation.</title>
        <authorList>
            <consortium name="The Broad Institute Genomics Platform"/>
            <consortium name="The Broad Institute Genome Sequencing Center for Infectious Disease"/>
            <person name="Wu L."/>
            <person name="Ma J."/>
        </authorList>
    </citation>
    <scope>NUCLEOTIDE SEQUENCE [LARGE SCALE GENOMIC DNA]</scope>
    <source>
        <strain evidence="2 3">JCM 5067</strain>
    </source>
</reference>
<feature type="region of interest" description="Disordered" evidence="1">
    <location>
        <begin position="214"/>
        <end position="254"/>
    </location>
</feature>
<keyword evidence="3" id="KW-1185">Reference proteome</keyword>
<dbReference type="EMBL" id="BAAACA010000014">
    <property type="protein sequence ID" value="GAA0596647.1"/>
    <property type="molecule type" value="Genomic_DNA"/>
</dbReference>
<feature type="region of interest" description="Disordered" evidence="1">
    <location>
        <begin position="273"/>
        <end position="294"/>
    </location>
</feature>
<gene>
    <name evidence="2" type="ORF">GCM10010394_27760</name>
</gene>
<feature type="region of interest" description="Disordered" evidence="1">
    <location>
        <begin position="139"/>
        <end position="175"/>
    </location>
</feature>